<keyword evidence="2" id="KW-1185">Reference proteome</keyword>
<dbReference type="SUPFAM" id="SSF81901">
    <property type="entry name" value="HCP-like"/>
    <property type="match status" value="1"/>
</dbReference>
<dbReference type="Gene3D" id="1.25.40.10">
    <property type="entry name" value="Tetratricopeptide repeat domain"/>
    <property type="match status" value="1"/>
</dbReference>
<dbReference type="Proteomes" id="UP000198862">
    <property type="component" value="Unassembled WGS sequence"/>
</dbReference>
<dbReference type="PANTHER" id="PTHR11102">
    <property type="entry name" value="SEL-1-LIKE PROTEIN"/>
    <property type="match status" value="1"/>
</dbReference>
<dbReference type="AlphaFoldDB" id="A0A1I1SRL3"/>
<gene>
    <name evidence="1" type="ORF">SAMN02745724_04663</name>
</gene>
<dbReference type="Pfam" id="PF08238">
    <property type="entry name" value="Sel1"/>
    <property type="match status" value="2"/>
</dbReference>
<protein>
    <submittedName>
        <fullName evidence="1">Sel1 repeat-containing protein</fullName>
    </submittedName>
</protein>
<dbReference type="EMBL" id="FOLO01000062">
    <property type="protein sequence ID" value="SFD48981.1"/>
    <property type="molecule type" value="Genomic_DNA"/>
</dbReference>
<dbReference type="SMART" id="SM00671">
    <property type="entry name" value="SEL1"/>
    <property type="match status" value="2"/>
</dbReference>
<dbReference type="OrthoDB" id="6270569at2"/>
<name>A0A1I1SRL3_9GAMM</name>
<reference evidence="1 2" key="1">
    <citation type="submission" date="2016-10" db="EMBL/GenBank/DDBJ databases">
        <authorList>
            <person name="de Groot N.N."/>
        </authorList>
    </citation>
    <scope>NUCLEOTIDE SEQUENCE [LARGE SCALE GENOMIC DNA]</scope>
    <source>
        <strain evidence="1 2">DSM 6059</strain>
    </source>
</reference>
<dbReference type="InterPro" id="IPR006597">
    <property type="entry name" value="Sel1-like"/>
</dbReference>
<accession>A0A1I1SRL3</accession>
<dbReference type="STRING" id="1123010.SAMN02745724_04663"/>
<sequence length="285" mass="31806">MKIIINILICIYLSGMFITVQASEIPECQSDECVNYFKKYKQYSRAGHPAAMATLGELYFSGYGTDKNLKKALKYYKRAARHGSTFAQHKAGLLYLKETEVLDKEEGIKYLKKAARNKHGAAAFLLSVIYHENDYNLYDLSQSDKWLAVAYQAKYNKVPAFIDNLIKLNLFTANNFPESTLLINELLLSQNHLTPQDKNITNSGASEKYQQASIPWPKGDTEVITVTAPTISEIFDFELASFKNKAPIQSGTGSRLPGTSCADNPSCHGGDIDAYKLLFAKMRAG</sequence>
<evidence type="ECO:0000313" key="1">
    <source>
        <dbReference type="EMBL" id="SFD48981.1"/>
    </source>
</evidence>
<proteinExistence type="predicted"/>
<dbReference type="InterPro" id="IPR011990">
    <property type="entry name" value="TPR-like_helical_dom_sf"/>
</dbReference>
<dbReference type="PANTHER" id="PTHR11102:SF160">
    <property type="entry name" value="ERAD-ASSOCIATED E3 UBIQUITIN-PROTEIN LIGASE COMPONENT HRD3"/>
    <property type="match status" value="1"/>
</dbReference>
<dbReference type="RefSeq" id="WP_091990452.1">
    <property type="nucleotide sequence ID" value="NZ_FOLO01000062.1"/>
</dbReference>
<evidence type="ECO:0000313" key="2">
    <source>
        <dbReference type="Proteomes" id="UP000198862"/>
    </source>
</evidence>
<organism evidence="1 2">
    <name type="scientific">Pseudoalteromonas denitrificans DSM 6059</name>
    <dbReference type="NCBI Taxonomy" id="1123010"/>
    <lineage>
        <taxon>Bacteria</taxon>
        <taxon>Pseudomonadati</taxon>
        <taxon>Pseudomonadota</taxon>
        <taxon>Gammaproteobacteria</taxon>
        <taxon>Alteromonadales</taxon>
        <taxon>Pseudoalteromonadaceae</taxon>
        <taxon>Pseudoalteromonas</taxon>
    </lineage>
</organism>
<dbReference type="InterPro" id="IPR050767">
    <property type="entry name" value="Sel1_AlgK"/>
</dbReference>